<dbReference type="PROSITE" id="PS51844">
    <property type="entry name" value="SH3_LIKE"/>
    <property type="match status" value="1"/>
</dbReference>
<dbReference type="GO" id="GO:0007015">
    <property type="term" value="P:actin filament organization"/>
    <property type="evidence" value="ECO:0007669"/>
    <property type="project" value="TreeGrafter"/>
</dbReference>
<organism evidence="11 12">
    <name type="scientific">Dromaius novaehollandiae</name>
    <name type="common">Emu</name>
    <dbReference type="NCBI Taxonomy" id="8790"/>
    <lineage>
        <taxon>Eukaryota</taxon>
        <taxon>Metazoa</taxon>
        <taxon>Chordata</taxon>
        <taxon>Craniata</taxon>
        <taxon>Vertebrata</taxon>
        <taxon>Euteleostomi</taxon>
        <taxon>Archelosauria</taxon>
        <taxon>Archosauria</taxon>
        <taxon>Dinosauria</taxon>
        <taxon>Saurischia</taxon>
        <taxon>Theropoda</taxon>
        <taxon>Coelurosauria</taxon>
        <taxon>Aves</taxon>
        <taxon>Palaeognathae</taxon>
        <taxon>Casuariiformes</taxon>
        <taxon>Dromaiidae</taxon>
        <taxon>Dromaius</taxon>
    </lineage>
</organism>
<dbReference type="GO" id="GO:0051015">
    <property type="term" value="F:actin filament binding"/>
    <property type="evidence" value="ECO:0007669"/>
    <property type="project" value="InterPro"/>
</dbReference>
<dbReference type="Pfam" id="PF00063">
    <property type="entry name" value="Myosin_head"/>
    <property type="match status" value="1"/>
</dbReference>
<dbReference type="FunFam" id="1.10.10.820:FF:000001">
    <property type="entry name" value="Myosin heavy chain"/>
    <property type="match status" value="1"/>
</dbReference>
<evidence type="ECO:0000256" key="3">
    <source>
        <dbReference type="ARBA" id="ARBA00022840"/>
    </source>
</evidence>
<dbReference type="SUPFAM" id="SSF52540">
    <property type="entry name" value="P-loop containing nucleoside triphosphate hydrolases"/>
    <property type="match status" value="1"/>
</dbReference>
<protein>
    <submittedName>
        <fullName evidence="11">MYH1B protein</fullName>
    </submittedName>
</protein>
<dbReference type="GO" id="GO:0005524">
    <property type="term" value="F:ATP binding"/>
    <property type="evidence" value="ECO:0007669"/>
    <property type="project" value="UniProtKB-UniRule"/>
</dbReference>
<keyword evidence="5 8" id="KW-0518">Myosin</keyword>
<dbReference type="FunFam" id="2.30.30.360:FF:000001">
    <property type="entry name" value="Myosin heavy chain"/>
    <property type="match status" value="1"/>
</dbReference>
<dbReference type="InterPro" id="IPR027417">
    <property type="entry name" value="P-loop_NTPase"/>
</dbReference>
<dbReference type="PANTHER" id="PTHR13140:SF857">
    <property type="entry name" value="MYOSIN-11"/>
    <property type="match status" value="1"/>
</dbReference>
<proteinExistence type="inferred from homology"/>
<evidence type="ECO:0000256" key="7">
    <source>
        <dbReference type="ARBA" id="ARBA00023203"/>
    </source>
</evidence>
<dbReference type="GO" id="GO:0016020">
    <property type="term" value="C:membrane"/>
    <property type="evidence" value="ECO:0007669"/>
    <property type="project" value="TreeGrafter"/>
</dbReference>
<keyword evidence="4" id="KW-0175">Coiled coil</keyword>
<keyword evidence="3 8" id="KW-0067">ATP-binding</keyword>
<feature type="binding site" evidence="8">
    <location>
        <begin position="172"/>
        <end position="179"/>
    </location>
    <ligand>
        <name>ATP</name>
        <dbReference type="ChEBI" id="CHEBI:30616"/>
    </ligand>
</feature>
<keyword evidence="2 8" id="KW-0547">Nucleotide-binding</keyword>
<dbReference type="GO" id="GO:0016459">
    <property type="term" value="C:myosin complex"/>
    <property type="evidence" value="ECO:0007669"/>
    <property type="project" value="UniProtKB-KW"/>
</dbReference>
<comment type="caution">
    <text evidence="11">The sequence shown here is derived from an EMBL/GenBank/DDBJ whole genome shotgun (WGS) entry which is preliminary data.</text>
</comment>
<dbReference type="PANTHER" id="PTHR13140">
    <property type="entry name" value="MYOSIN"/>
    <property type="match status" value="1"/>
</dbReference>
<evidence type="ECO:0000256" key="5">
    <source>
        <dbReference type="ARBA" id="ARBA00023123"/>
    </source>
</evidence>
<name>A0A7K9BFW2_DRONO</name>
<comment type="caution">
    <text evidence="8">Lacks conserved residue(s) required for the propagation of feature annotation.</text>
</comment>
<evidence type="ECO:0000259" key="9">
    <source>
        <dbReference type="PROSITE" id="PS51456"/>
    </source>
</evidence>
<dbReference type="CDD" id="cd01377">
    <property type="entry name" value="MYSc_class_II"/>
    <property type="match status" value="1"/>
</dbReference>
<feature type="non-terminal residue" evidence="11">
    <location>
        <position position="621"/>
    </location>
</feature>
<feature type="domain" description="Myosin N-terminal SH3-like" evidence="10">
    <location>
        <begin position="33"/>
        <end position="82"/>
    </location>
</feature>
<dbReference type="FunFam" id="1.20.58.530:FF:000001">
    <property type="entry name" value="Myosin heavy chain"/>
    <property type="match status" value="1"/>
</dbReference>
<dbReference type="Gene3D" id="1.20.58.530">
    <property type="match status" value="1"/>
</dbReference>
<feature type="non-terminal residue" evidence="11">
    <location>
        <position position="1"/>
    </location>
</feature>
<accession>A0A7K9BFW2</accession>
<dbReference type="Gene3D" id="1.20.120.720">
    <property type="entry name" value="Myosin VI head, motor domain, U50 subdomain"/>
    <property type="match status" value="1"/>
</dbReference>
<gene>
    <name evidence="11" type="primary">Myh1b_1</name>
    <name evidence="11" type="ORF">DRONOV_R07675</name>
</gene>
<evidence type="ECO:0000313" key="12">
    <source>
        <dbReference type="Proteomes" id="UP000543287"/>
    </source>
</evidence>
<reference evidence="11 12" key="1">
    <citation type="submission" date="2019-09" db="EMBL/GenBank/DDBJ databases">
        <title>Bird 10,000 Genomes (B10K) Project - Family phase.</title>
        <authorList>
            <person name="Zhang G."/>
        </authorList>
    </citation>
    <scope>NUCLEOTIDE SEQUENCE [LARGE SCALE GENOMIC DNA]</scope>
    <source>
        <strain evidence="11">B10K-LSUMZ-23963</strain>
        <tissue evidence="11">Muscle</tissue>
    </source>
</reference>
<keyword evidence="7 8" id="KW-0009">Actin-binding</keyword>
<dbReference type="GO" id="GO:0000146">
    <property type="term" value="F:microfilament motor activity"/>
    <property type="evidence" value="ECO:0007669"/>
    <property type="project" value="TreeGrafter"/>
</dbReference>
<dbReference type="PRINTS" id="PR00193">
    <property type="entry name" value="MYOSINHEAVY"/>
</dbReference>
<dbReference type="InterPro" id="IPR001609">
    <property type="entry name" value="Myosin_head_motor_dom-like"/>
</dbReference>
<dbReference type="Pfam" id="PF02736">
    <property type="entry name" value="Myosin_N"/>
    <property type="match status" value="1"/>
</dbReference>
<dbReference type="EMBL" id="VWZH01000401">
    <property type="protein sequence ID" value="NXG38828.1"/>
    <property type="molecule type" value="Genomic_DNA"/>
</dbReference>
<dbReference type="InterPro" id="IPR004009">
    <property type="entry name" value="SH3_Myosin"/>
</dbReference>
<evidence type="ECO:0000256" key="1">
    <source>
        <dbReference type="ARBA" id="ARBA00008314"/>
    </source>
</evidence>
<dbReference type="AlphaFoldDB" id="A0A7K9BFW2"/>
<evidence type="ECO:0000256" key="8">
    <source>
        <dbReference type="PROSITE-ProRule" id="PRU00782"/>
    </source>
</evidence>
<comment type="similarity">
    <text evidence="1 8">Belongs to the TRAFAC class myosin-kinesin ATPase superfamily. Myosin family.</text>
</comment>
<dbReference type="InterPro" id="IPR008989">
    <property type="entry name" value="Myosin_S1_N"/>
</dbReference>
<evidence type="ECO:0000313" key="11">
    <source>
        <dbReference type="EMBL" id="NXG38828.1"/>
    </source>
</evidence>
<dbReference type="Gene3D" id="3.40.850.10">
    <property type="entry name" value="Kinesin motor domain"/>
    <property type="match status" value="1"/>
</dbReference>
<evidence type="ECO:0000259" key="10">
    <source>
        <dbReference type="PROSITE" id="PS51844"/>
    </source>
</evidence>
<dbReference type="FunFam" id="1.20.120.720:FF:000001">
    <property type="entry name" value="Myosin heavy chain, muscle"/>
    <property type="match status" value="1"/>
</dbReference>
<sequence>MSSDSEMAVFGEAAPYLRKSEKERIEAQNKPFDAKTSVFVVHAKESYVKSTIQSKEGGKVTVKTEAGETLTVKDDQVFAMNPPKYDKIEDMAMMTHLHEPAVLYNLKERYAAWMIYTYSGLFCVTVNPYKWLPVYNPEVVLAYRGKKRQEAPPHIFSISDNAYQFMLTGECGESGAGKTVNTKRVIQYFATIAASGDKKKEEQPQQAGKMQGTLEDQIISANPLLEAFGNAKTVRNDNSSRFGKFIRIHFGATGKLASADIETYLLEKSRVTFQLKAERSYHIFYQIMSNKKPELIEMLLITTNPYDYHYVSQGEISVPSIDDQEELMATDSAIDILGFTADEKTAIYKLTGAVMHYGNLKFKQKQREEQAEPDGTEVADKAAYLMGLNSADLLKALCYPRVKVGNEYVTKGQTVQQVYNSVGALAKAVFEKMFLWMVIRINQQLDTKQPRQYFIGVLDIAGFEIFDFNSFEQLCINFTNEKLQQFFNHHMFVLEQEEYKKEGIEWEFIDFGMDLAACIELIEKPMGIFSILEEECMFPKATDTSFKNKLYDQHLGKSNNFQKPKPGKGKAEAHFSLVHYAGTVDYNISGWLDKNKDPLNETVVGLYQKSSLKTLALLFAS</sequence>
<dbReference type="InterPro" id="IPR036961">
    <property type="entry name" value="Kinesin_motor_dom_sf"/>
</dbReference>
<dbReference type="FunFam" id="3.40.850.10:FF:000024">
    <property type="entry name" value="Myosin heavy chain, isoform J"/>
    <property type="match status" value="1"/>
</dbReference>
<evidence type="ECO:0000256" key="6">
    <source>
        <dbReference type="ARBA" id="ARBA00023175"/>
    </source>
</evidence>
<evidence type="ECO:0000256" key="2">
    <source>
        <dbReference type="ARBA" id="ARBA00022741"/>
    </source>
</evidence>
<dbReference type="Gene3D" id="1.10.10.820">
    <property type="match status" value="1"/>
</dbReference>
<evidence type="ECO:0000256" key="4">
    <source>
        <dbReference type="ARBA" id="ARBA00023054"/>
    </source>
</evidence>
<keyword evidence="6 8" id="KW-0505">Motor protein</keyword>
<dbReference type="Proteomes" id="UP000543287">
    <property type="component" value="Unassembled WGS sequence"/>
</dbReference>
<dbReference type="Gene3D" id="2.30.30.360">
    <property type="entry name" value="Myosin S1 fragment, N-terminal"/>
    <property type="match status" value="1"/>
</dbReference>
<feature type="domain" description="Myosin motor" evidence="9">
    <location>
        <begin position="86"/>
        <end position="621"/>
    </location>
</feature>
<dbReference type="SMART" id="SM00242">
    <property type="entry name" value="MYSc"/>
    <property type="match status" value="1"/>
</dbReference>
<dbReference type="GO" id="GO:0005737">
    <property type="term" value="C:cytoplasm"/>
    <property type="evidence" value="ECO:0007669"/>
    <property type="project" value="UniProtKB-ARBA"/>
</dbReference>
<dbReference type="PROSITE" id="PS51456">
    <property type="entry name" value="MYOSIN_MOTOR"/>
    <property type="match status" value="1"/>
</dbReference>